<dbReference type="GO" id="GO:0005524">
    <property type="term" value="F:ATP binding"/>
    <property type="evidence" value="ECO:0007669"/>
    <property type="project" value="InterPro"/>
</dbReference>
<proteinExistence type="predicted"/>
<name>A0A1H1M034_9GAMM</name>
<evidence type="ECO:0000313" key="2">
    <source>
        <dbReference type="EMBL" id="SDR80000.1"/>
    </source>
</evidence>
<dbReference type="STRING" id="487184.SAMN05216421_0336"/>
<dbReference type="EMBL" id="LT629736">
    <property type="protein sequence ID" value="SDR80000.1"/>
    <property type="molecule type" value="Genomic_DNA"/>
</dbReference>
<dbReference type="Pfam" id="PF06293">
    <property type="entry name" value="Kdo"/>
    <property type="match status" value="1"/>
</dbReference>
<dbReference type="InterPro" id="IPR011009">
    <property type="entry name" value="Kinase-like_dom_sf"/>
</dbReference>
<dbReference type="PROSITE" id="PS00108">
    <property type="entry name" value="PROTEIN_KINASE_ST"/>
    <property type="match status" value="1"/>
</dbReference>
<feature type="domain" description="Protein kinase" evidence="1">
    <location>
        <begin position="4"/>
        <end position="248"/>
    </location>
</feature>
<dbReference type="RefSeq" id="WP_093391520.1">
    <property type="nucleotide sequence ID" value="NZ_LT629736.1"/>
</dbReference>
<protein>
    <submittedName>
        <fullName evidence="2">Lipopolysaccharide kinase (Kdo/WaaP) family protein</fullName>
    </submittedName>
</protein>
<accession>A0A1H1M034</accession>
<keyword evidence="3" id="KW-1185">Reference proteome</keyword>
<gene>
    <name evidence="2" type="ORF">SAMN05216421_0336</name>
</gene>
<reference evidence="3" key="1">
    <citation type="submission" date="2016-10" db="EMBL/GenBank/DDBJ databases">
        <authorList>
            <person name="Varghese N."/>
            <person name="Submissions S."/>
        </authorList>
    </citation>
    <scope>NUCLEOTIDE SEQUENCE [LARGE SCALE GENOMIC DNA]</scope>
    <source>
        <strain evidence="3">NRRL B-51270</strain>
    </source>
</reference>
<dbReference type="Proteomes" id="UP000243207">
    <property type="component" value="Chromosome I"/>
</dbReference>
<dbReference type="GO" id="GO:0004672">
    <property type="term" value="F:protein kinase activity"/>
    <property type="evidence" value="ECO:0007669"/>
    <property type="project" value="InterPro"/>
</dbReference>
<dbReference type="AlphaFoldDB" id="A0A1H1M034"/>
<organism evidence="2 3">
    <name type="scientific">Halopseudomonas xinjiangensis</name>
    <dbReference type="NCBI Taxonomy" id="487184"/>
    <lineage>
        <taxon>Bacteria</taxon>
        <taxon>Pseudomonadati</taxon>
        <taxon>Pseudomonadota</taxon>
        <taxon>Gammaproteobacteria</taxon>
        <taxon>Pseudomonadales</taxon>
        <taxon>Pseudomonadaceae</taxon>
        <taxon>Halopseudomonas</taxon>
    </lineage>
</organism>
<dbReference type="InterPro" id="IPR000719">
    <property type="entry name" value="Prot_kinase_dom"/>
</dbReference>
<evidence type="ECO:0000313" key="3">
    <source>
        <dbReference type="Proteomes" id="UP000243207"/>
    </source>
</evidence>
<evidence type="ECO:0000259" key="1">
    <source>
        <dbReference type="PROSITE" id="PS50011"/>
    </source>
</evidence>
<dbReference type="SUPFAM" id="SSF56112">
    <property type="entry name" value="Protein kinase-like (PK-like)"/>
    <property type="match status" value="1"/>
</dbReference>
<keyword evidence="2" id="KW-0808">Transferase</keyword>
<dbReference type="InterPro" id="IPR008271">
    <property type="entry name" value="Ser/Thr_kinase_AS"/>
</dbReference>
<dbReference type="OrthoDB" id="5608193at2"/>
<dbReference type="Gene3D" id="1.10.510.10">
    <property type="entry name" value="Transferase(Phosphotransferase) domain 1"/>
    <property type="match status" value="1"/>
</dbReference>
<dbReference type="PROSITE" id="PS50011">
    <property type="entry name" value="PROTEIN_KINASE_DOM"/>
    <property type="match status" value="1"/>
</dbReference>
<sequence>MKRWTLNPEYATGDSGLAFADLDSVFALGGEAITQDPLSTVHRVWVGDRHYYVKRYTSAGKNLRRYLGRPRIKAEWENLLNFHAWGIPSAVVVGFGLERRDGRFHRGALITQELSGTDDLARIARSGDARLSDGRWVAHVSRQIADATRMMHEQGFAHNDLKWRNILVDTKVYPDVYLIDCPGGSFWWGPMLEYRIIKDLACLDKLGKQKLSRSQRLRFYRWYVGERPLDSSDRKRIAAVLRFFEGRE</sequence>
<keyword evidence="2" id="KW-0418">Kinase</keyword>